<organism evidence="1 2">
    <name type="scientific">Pedobacter psychrodurus</name>
    <dbReference type="NCBI Taxonomy" id="2530456"/>
    <lineage>
        <taxon>Bacteria</taxon>
        <taxon>Pseudomonadati</taxon>
        <taxon>Bacteroidota</taxon>
        <taxon>Sphingobacteriia</taxon>
        <taxon>Sphingobacteriales</taxon>
        <taxon>Sphingobacteriaceae</taxon>
        <taxon>Pedobacter</taxon>
    </lineage>
</organism>
<reference evidence="1 2" key="1">
    <citation type="submission" date="2019-02" db="EMBL/GenBank/DDBJ databases">
        <title>Pedobacter sp. RP-3-21 sp. nov., isolated from Arctic soil.</title>
        <authorList>
            <person name="Dahal R.H."/>
        </authorList>
    </citation>
    <scope>NUCLEOTIDE SEQUENCE [LARGE SCALE GENOMIC DNA]</scope>
    <source>
        <strain evidence="1 2">RP-3-21</strain>
    </source>
</reference>
<proteinExistence type="predicted"/>
<dbReference type="Proteomes" id="UP000293925">
    <property type="component" value="Unassembled WGS sequence"/>
</dbReference>
<evidence type="ECO:0000313" key="1">
    <source>
        <dbReference type="EMBL" id="TCD20354.1"/>
    </source>
</evidence>
<name>A0A4R0PPT9_9SPHI</name>
<keyword evidence="2" id="KW-1185">Reference proteome</keyword>
<dbReference type="EMBL" id="SJSO01000020">
    <property type="protein sequence ID" value="TCD20354.1"/>
    <property type="molecule type" value="Genomic_DNA"/>
</dbReference>
<dbReference type="AlphaFoldDB" id="A0A4R0PPT9"/>
<gene>
    <name evidence="1" type="ORF">EZ456_19605</name>
</gene>
<protein>
    <submittedName>
        <fullName evidence="1">Uncharacterized protein</fullName>
    </submittedName>
</protein>
<accession>A0A4R0PPT9</accession>
<dbReference type="OrthoDB" id="771639at2"/>
<dbReference type="RefSeq" id="WP_131533092.1">
    <property type="nucleotide sequence ID" value="NZ_SJSO01000020.1"/>
</dbReference>
<evidence type="ECO:0000313" key="2">
    <source>
        <dbReference type="Proteomes" id="UP000293925"/>
    </source>
</evidence>
<sequence>MDEFKELTIEQLRDFLNNNEHKYQTAQRRLCFAIIKRMYRRVCQGYRFGHIRICRYKNMVVDGNHTFISYSLAGVLNDECDYTSSHCDLNRHYGTVDIDEIHDWDDFTERGRECKSDEHLNELTRIIKVI</sequence>
<comment type="caution">
    <text evidence="1">The sequence shown here is derived from an EMBL/GenBank/DDBJ whole genome shotgun (WGS) entry which is preliminary data.</text>
</comment>